<evidence type="ECO:0000256" key="5">
    <source>
        <dbReference type="ARBA" id="ARBA00022840"/>
    </source>
</evidence>
<dbReference type="RefSeq" id="WP_128561245.1">
    <property type="nucleotide sequence ID" value="NZ_BPQH01000021.1"/>
</dbReference>
<evidence type="ECO:0000256" key="4">
    <source>
        <dbReference type="ARBA" id="ARBA00022741"/>
    </source>
</evidence>
<feature type="domain" description="ABC transmembrane type-1" evidence="11">
    <location>
        <begin position="423"/>
        <end position="695"/>
    </location>
</feature>
<keyword evidence="3 9" id="KW-0812">Transmembrane</keyword>
<accession>A0ABQ4R6D1</accession>
<organism evidence="12 13">
    <name type="scientific">Methylobacterium crusticola</name>
    <dbReference type="NCBI Taxonomy" id="1697972"/>
    <lineage>
        <taxon>Bacteria</taxon>
        <taxon>Pseudomonadati</taxon>
        <taxon>Pseudomonadota</taxon>
        <taxon>Alphaproteobacteria</taxon>
        <taxon>Hyphomicrobiales</taxon>
        <taxon>Methylobacteriaceae</taxon>
        <taxon>Methylobacterium</taxon>
    </lineage>
</organism>
<comment type="similarity">
    <text evidence="2">Belongs to the ABC transporter superfamily.</text>
</comment>
<dbReference type="PROSITE" id="PS50893">
    <property type="entry name" value="ABC_TRANSPORTER_2"/>
    <property type="match status" value="1"/>
</dbReference>
<evidence type="ECO:0000256" key="8">
    <source>
        <dbReference type="SAM" id="MobiDB-lite"/>
    </source>
</evidence>
<evidence type="ECO:0000256" key="9">
    <source>
        <dbReference type="SAM" id="Phobius"/>
    </source>
</evidence>
<feature type="transmembrane region" description="Helical" evidence="9">
    <location>
        <begin position="531"/>
        <end position="551"/>
    </location>
</feature>
<feature type="domain" description="ABC transporter" evidence="10">
    <location>
        <begin position="730"/>
        <end position="962"/>
    </location>
</feature>
<dbReference type="Pfam" id="PF00005">
    <property type="entry name" value="ABC_tran"/>
    <property type="match status" value="1"/>
</dbReference>
<feature type="transmembrane region" description="Helical" evidence="9">
    <location>
        <begin position="416"/>
        <end position="440"/>
    </location>
</feature>
<evidence type="ECO:0000256" key="2">
    <source>
        <dbReference type="ARBA" id="ARBA00005417"/>
    </source>
</evidence>
<protein>
    <submittedName>
        <fullName evidence="12">Vitamin B12 import ATP-binding protein BtuD</fullName>
    </submittedName>
</protein>
<dbReference type="InterPro" id="IPR017871">
    <property type="entry name" value="ABC_transporter-like_CS"/>
</dbReference>
<dbReference type="InterPro" id="IPR011527">
    <property type="entry name" value="ABC1_TM_dom"/>
</dbReference>
<dbReference type="Proteomes" id="UP001055167">
    <property type="component" value="Unassembled WGS sequence"/>
</dbReference>
<reference evidence="12" key="1">
    <citation type="journal article" date="2021" name="Front. Microbiol.">
        <title>Comprehensive Comparative Genomics and Phenotyping of Methylobacterium Species.</title>
        <authorList>
            <person name="Alessa O."/>
            <person name="Ogura Y."/>
            <person name="Fujitani Y."/>
            <person name="Takami H."/>
            <person name="Hayashi T."/>
            <person name="Sahin N."/>
            <person name="Tani A."/>
        </authorList>
    </citation>
    <scope>NUCLEOTIDE SEQUENCE</scope>
    <source>
        <strain evidence="12">KCTC 52305</strain>
    </source>
</reference>
<dbReference type="SMART" id="SM00382">
    <property type="entry name" value="AAA"/>
    <property type="match status" value="1"/>
</dbReference>
<evidence type="ECO:0000256" key="7">
    <source>
        <dbReference type="ARBA" id="ARBA00023136"/>
    </source>
</evidence>
<dbReference type="InterPro" id="IPR003593">
    <property type="entry name" value="AAA+_ATPase"/>
</dbReference>
<keyword evidence="5 12" id="KW-0067">ATP-binding</keyword>
<gene>
    <name evidence="12" type="primary">btuD_18</name>
    <name evidence="12" type="ORF">OPKNFCMD_5497</name>
</gene>
<evidence type="ECO:0000259" key="11">
    <source>
        <dbReference type="PROSITE" id="PS50929"/>
    </source>
</evidence>
<comment type="subcellular location">
    <subcellularLocation>
        <location evidence="1">Cell membrane</location>
        <topology evidence="1">Multi-pass membrane protein</topology>
    </subcellularLocation>
</comment>
<evidence type="ECO:0000259" key="10">
    <source>
        <dbReference type="PROSITE" id="PS50893"/>
    </source>
</evidence>
<evidence type="ECO:0000313" key="13">
    <source>
        <dbReference type="Proteomes" id="UP001055167"/>
    </source>
</evidence>
<dbReference type="InterPro" id="IPR036640">
    <property type="entry name" value="ABC1_TM_sf"/>
</dbReference>
<dbReference type="InterPro" id="IPR027417">
    <property type="entry name" value="P-loop_NTPase"/>
</dbReference>
<keyword evidence="6 9" id="KW-1133">Transmembrane helix</keyword>
<reference evidence="12" key="2">
    <citation type="submission" date="2021-08" db="EMBL/GenBank/DDBJ databases">
        <authorList>
            <person name="Tani A."/>
            <person name="Ola A."/>
            <person name="Ogura Y."/>
            <person name="Katsura K."/>
            <person name="Hayashi T."/>
        </authorList>
    </citation>
    <scope>NUCLEOTIDE SEQUENCE</scope>
    <source>
        <strain evidence="12">KCTC 52305</strain>
    </source>
</reference>
<feature type="transmembrane region" description="Helical" evidence="9">
    <location>
        <begin position="557"/>
        <end position="579"/>
    </location>
</feature>
<evidence type="ECO:0000313" key="12">
    <source>
        <dbReference type="EMBL" id="GJD52730.1"/>
    </source>
</evidence>
<keyword evidence="4" id="KW-0547">Nucleotide-binding</keyword>
<evidence type="ECO:0000256" key="1">
    <source>
        <dbReference type="ARBA" id="ARBA00004651"/>
    </source>
</evidence>
<dbReference type="PROSITE" id="PS50929">
    <property type="entry name" value="ABC_TM1F"/>
    <property type="match status" value="1"/>
</dbReference>
<evidence type="ECO:0000256" key="6">
    <source>
        <dbReference type="ARBA" id="ARBA00022989"/>
    </source>
</evidence>
<evidence type="ECO:0000256" key="3">
    <source>
        <dbReference type="ARBA" id="ARBA00022692"/>
    </source>
</evidence>
<dbReference type="InterPro" id="IPR039421">
    <property type="entry name" value="Type_1_exporter"/>
</dbReference>
<dbReference type="InterPro" id="IPR022515">
    <property type="entry name" value="NHPM_micro_ABC2"/>
</dbReference>
<dbReference type="SUPFAM" id="SSF90123">
    <property type="entry name" value="ABC transporter transmembrane region"/>
    <property type="match status" value="1"/>
</dbReference>
<dbReference type="Gene3D" id="1.20.1560.10">
    <property type="entry name" value="ABC transporter type 1, transmembrane domain"/>
    <property type="match status" value="1"/>
</dbReference>
<name>A0ABQ4R6D1_9HYPH</name>
<keyword evidence="7 9" id="KW-0472">Membrane</keyword>
<comment type="caution">
    <text evidence="12">The sequence shown here is derived from an EMBL/GenBank/DDBJ whole genome shotgun (WGS) entry which is preliminary data.</text>
</comment>
<dbReference type="PANTHER" id="PTHR24221:SF654">
    <property type="entry name" value="ATP-BINDING CASSETTE SUB-FAMILY B MEMBER 6"/>
    <property type="match status" value="1"/>
</dbReference>
<dbReference type="Pfam" id="PF00664">
    <property type="entry name" value="ABC_membrane"/>
    <property type="match status" value="1"/>
</dbReference>
<dbReference type="SUPFAM" id="SSF52540">
    <property type="entry name" value="P-loop containing nucleoside triphosphate hydrolases"/>
    <property type="match status" value="1"/>
</dbReference>
<dbReference type="EMBL" id="BPQH01000021">
    <property type="protein sequence ID" value="GJD52730.1"/>
    <property type="molecule type" value="Genomic_DNA"/>
</dbReference>
<feature type="region of interest" description="Disordered" evidence="8">
    <location>
        <begin position="1"/>
        <end position="29"/>
    </location>
</feature>
<dbReference type="GO" id="GO:0005524">
    <property type="term" value="F:ATP binding"/>
    <property type="evidence" value="ECO:0007669"/>
    <property type="project" value="UniProtKB-KW"/>
</dbReference>
<dbReference type="Gene3D" id="3.40.50.300">
    <property type="entry name" value="P-loop containing nucleotide triphosphate hydrolases"/>
    <property type="match status" value="1"/>
</dbReference>
<dbReference type="PANTHER" id="PTHR24221">
    <property type="entry name" value="ATP-BINDING CASSETTE SUB-FAMILY B"/>
    <property type="match status" value="1"/>
</dbReference>
<sequence length="965" mass="102156">MSEAQARPAGGLALVETPPEGQAGSRLDGRRPERLAARIAPLLVVSGHADLFAVRLRAGQAGPRHHLLRVEAGGIIPPMPADADETGAALEIIAVGTPGTTVQEAYPAGWGRGDRIEAWLLRLAALITGPYPAWDIREAAAEGAEVLEPGEQRRGPARALRWVTVEAGRAGLAGSGPVLHPGDPPLPLAAGLRIAAGPEGCRLAASAAPEGDLLTRALDRFHRVAVARLHAIVAAAPARDAERLARRADLGTARAAELFGSLEAIVALPAGPPPAAVDPEDPLMAACARIAETFPAPLVRPAGRRKEAQDFTDVVEIARASHLRVRRVLLRGTWWREDSGPLLAWWGEAGIPVALLRERRTYVMTHPVTGERRRVDAALAAEIAPEASTFFPTLPGRALTLRDLVAFAVRRGRGNVLGIALPAVMMGLITLILPLITQVLVASAIPRSELDQVTVCALALAVAALAGSAAQVVESLAMLRLEGLIDWTLQAAMIDRLLRLRASLFRDHTVGDLVDRVMGVDAVRRALTGRVLRSLLAGVFCWFSIVLMLVYDARLALVAVGLALLRGLLIVGASGLRLLHESRHFNGQGRVQGFVLQLFAGIGKLRVADATVRALAVWSKLFAGQKAHFIAAQRVGNRLSVIESAFPTLATLTIFASAGALDSTLTQDLGAFLAFFAAFGQAMASIGTFASGLSEALVAIPHLARLQPLLSAEAEIADDRKPPGELSGAIELSRVTFRYAPGGAPVLDSVSLKIVPGEYVAVVGPSGSGKSSLFRLLIGFETPESGAVFYDSKALDTLDVSAVRRQLGVVLQNGRLATGSLYDAICGGVQLPLEQAWEAARMAGLEEDIQAMPMGMHTVVAEGVNTLSGGQRQRLLIARAIARRPRILLLDEATSALDNRAQAVVSASLRALNVTRLVIAHRLSTVREADRIVVLVDGRIVQTGTFDELAAAPGIFADFARRQLL</sequence>
<dbReference type="InterPro" id="IPR003439">
    <property type="entry name" value="ABC_transporter-like_ATP-bd"/>
</dbReference>
<keyword evidence="13" id="KW-1185">Reference proteome</keyword>
<dbReference type="PROSITE" id="PS00211">
    <property type="entry name" value="ABC_TRANSPORTER_1"/>
    <property type="match status" value="1"/>
</dbReference>
<proteinExistence type="inferred from homology"/>
<dbReference type="NCBIfam" id="TIGR03797">
    <property type="entry name" value="NHLM_micro_ABC2"/>
    <property type="match status" value="1"/>
</dbReference>